<dbReference type="Pfam" id="PF00578">
    <property type="entry name" value="AhpC-TSA"/>
    <property type="match status" value="1"/>
</dbReference>
<reference evidence="4" key="1">
    <citation type="journal article" date="2019" name="Int. J. Syst. Evol. Microbiol.">
        <title>The Global Catalogue of Microorganisms (GCM) 10K type strain sequencing project: providing services to taxonomists for standard genome sequencing and annotation.</title>
        <authorList>
            <consortium name="The Broad Institute Genomics Platform"/>
            <consortium name="The Broad Institute Genome Sequencing Center for Infectious Disease"/>
            <person name="Wu L."/>
            <person name="Ma J."/>
        </authorList>
    </citation>
    <scope>NUCLEOTIDE SEQUENCE [LARGE SCALE GENOMIC DNA]</scope>
    <source>
        <strain evidence="4">CCUG 49571</strain>
    </source>
</reference>
<feature type="domain" description="Thioredoxin" evidence="2">
    <location>
        <begin position="45"/>
        <end position="185"/>
    </location>
</feature>
<dbReference type="InterPro" id="IPR050553">
    <property type="entry name" value="Thioredoxin_ResA/DsbE_sf"/>
</dbReference>
<gene>
    <name evidence="3" type="ORF">ACFO3S_18625</name>
</gene>
<dbReference type="SUPFAM" id="SSF52833">
    <property type="entry name" value="Thioredoxin-like"/>
    <property type="match status" value="1"/>
</dbReference>
<evidence type="ECO:0000313" key="3">
    <source>
        <dbReference type="EMBL" id="MFC4600266.1"/>
    </source>
</evidence>
<name>A0ABV9FEC8_9BACL</name>
<evidence type="ECO:0000256" key="1">
    <source>
        <dbReference type="ARBA" id="ARBA00023157"/>
    </source>
</evidence>
<dbReference type="CDD" id="cd02966">
    <property type="entry name" value="TlpA_like_family"/>
    <property type="match status" value="1"/>
</dbReference>
<sequence>MKKSIIAVLVLIGLIAYGAYDYLKKSPTETTEIAKSGTEELETGTQKGQLAPDFALTDLQGNPVKLSDFKGKRVLLNFWATWCPPCRVEMPHMQKFYEDYQEEDVVILGVNMTLTEKNPDGVQTFVNDEQLTFPIVLDEEGEVMQDYQVVAYPTTYLLDSKGVIRETFRGAINYEIMEKYVSQIK</sequence>
<dbReference type="InterPro" id="IPR000866">
    <property type="entry name" value="AhpC/TSA"/>
</dbReference>
<dbReference type="PROSITE" id="PS51352">
    <property type="entry name" value="THIOREDOXIN_2"/>
    <property type="match status" value="1"/>
</dbReference>
<protein>
    <submittedName>
        <fullName evidence="3">TlpA disulfide reductase family protein</fullName>
    </submittedName>
</protein>
<dbReference type="InterPro" id="IPR013766">
    <property type="entry name" value="Thioredoxin_domain"/>
</dbReference>
<organism evidence="3 4">
    <name type="scientific">Cohnella hongkongensis</name>
    <dbReference type="NCBI Taxonomy" id="178337"/>
    <lineage>
        <taxon>Bacteria</taxon>
        <taxon>Bacillati</taxon>
        <taxon>Bacillota</taxon>
        <taxon>Bacilli</taxon>
        <taxon>Bacillales</taxon>
        <taxon>Paenibacillaceae</taxon>
        <taxon>Cohnella</taxon>
    </lineage>
</organism>
<dbReference type="EMBL" id="JBHSEP010000015">
    <property type="protein sequence ID" value="MFC4600266.1"/>
    <property type="molecule type" value="Genomic_DNA"/>
</dbReference>
<dbReference type="Gene3D" id="3.40.30.10">
    <property type="entry name" value="Glutaredoxin"/>
    <property type="match status" value="1"/>
</dbReference>
<dbReference type="PROSITE" id="PS00194">
    <property type="entry name" value="THIOREDOXIN_1"/>
    <property type="match status" value="1"/>
</dbReference>
<evidence type="ECO:0000313" key="4">
    <source>
        <dbReference type="Proteomes" id="UP001596028"/>
    </source>
</evidence>
<dbReference type="InterPro" id="IPR017937">
    <property type="entry name" value="Thioredoxin_CS"/>
</dbReference>
<dbReference type="PANTHER" id="PTHR42852:SF13">
    <property type="entry name" value="PROTEIN DIPZ"/>
    <property type="match status" value="1"/>
</dbReference>
<dbReference type="InterPro" id="IPR036249">
    <property type="entry name" value="Thioredoxin-like_sf"/>
</dbReference>
<accession>A0ABV9FEC8</accession>
<evidence type="ECO:0000259" key="2">
    <source>
        <dbReference type="PROSITE" id="PS51352"/>
    </source>
</evidence>
<dbReference type="Proteomes" id="UP001596028">
    <property type="component" value="Unassembled WGS sequence"/>
</dbReference>
<dbReference type="PANTHER" id="PTHR42852">
    <property type="entry name" value="THIOL:DISULFIDE INTERCHANGE PROTEIN DSBE"/>
    <property type="match status" value="1"/>
</dbReference>
<dbReference type="RefSeq" id="WP_378099191.1">
    <property type="nucleotide sequence ID" value="NZ_JBHSEP010000015.1"/>
</dbReference>
<keyword evidence="1" id="KW-1015">Disulfide bond</keyword>
<keyword evidence="4" id="KW-1185">Reference proteome</keyword>
<comment type="caution">
    <text evidence="3">The sequence shown here is derived from an EMBL/GenBank/DDBJ whole genome shotgun (WGS) entry which is preliminary data.</text>
</comment>
<proteinExistence type="predicted"/>